<reference evidence="1" key="2">
    <citation type="journal article" date="2015" name="Fish Shellfish Immunol.">
        <title>Early steps in the European eel (Anguilla anguilla)-Vibrio vulnificus interaction in the gills: Role of the RtxA13 toxin.</title>
        <authorList>
            <person name="Callol A."/>
            <person name="Pajuelo D."/>
            <person name="Ebbesson L."/>
            <person name="Teles M."/>
            <person name="MacKenzie S."/>
            <person name="Amaro C."/>
        </authorList>
    </citation>
    <scope>NUCLEOTIDE SEQUENCE</scope>
</reference>
<sequence>MPFFKDHDLAKLFLPAFGKRRICNVEKSLC</sequence>
<evidence type="ECO:0000313" key="1">
    <source>
        <dbReference type="EMBL" id="JAH11398.1"/>
    </source>
</evidence>
<dbReference type="AlphaFoldDB" id="A0A0E9Q5M9"/>
<dbReference type="EMBL" id="GBXM01097179">
    <property type="protein sequence ID" value="JAH11398.1"/>
    <property type="molecule type" value="Transcribed_RNA"/>
</dbReference>
<reference evidence="1" key="1">
    <citation type="submission" date="2014-11" db="EMBL/GenBank/DDBJ databases">
        <authorList>
            <person name="Amaro Gonzalez C."/>
        </authorList>
    </citation>
    <scope>NUCLEOTIDE SEQUENCE</scope>
</reference>
<organism evidence="1">
    <name type="scientific">Anguilla anguilla</name>
    <name type="common">European freshwater eel</name>
    <name type="synonym">Muraena anguilla</name>
    <dbReference type="NCBI Taxonomy" id="7936"/>
    <lineage>
        <taxon>Eukaryota</taxon>
        <taxon>Metazoa</taxon>
        <taxon>Chordata</taxon>
        <taxon>Craniata</taxon>
        <taxon>Vertebrata</taxon>
        <taxon>Euteleostomi</taxon>
        <taxon>Actinopterygii</taxon>
        <taxon>Neopterygii</taxon>
        <taxon>Teleostei</taxon>
        <taxon>Anguilliformes</taxon>
        <taxon>Anguillidae</taxon>
        <taxon>Anguilla</taxon>
    </lineage>
</organism>
<name>A0A0E9Q5M9_ANGAN</name>
<proteinExistence type="predicted"/>
<accession>A0A0E9Q5M9</accession>
<protein>
    <submittedName>
        <fullName evidence="1">Uncharacterized protein</fullName>
    </submittedName>
</protein>